<reference evidence="11 12" key="1">
    <citation type="submission" date="2014-03" db="EMBL/GenBank/DDBJ databases">
        <title>Draft genome of the hookworm Oesophagostomum dentatum.</title>
        <authorList>
            <person name="Mitreva M."/>
        </authorList>
    </citation>
    <scope>NUCLEOTIDE SEQUENCE [LARGE SCALE GENOMIC DNA]</scope>
    <source>
        <strain evidence="11 12">OD-Hann</strain>
    </source>
</reference>
<evidence type="ECO:0000313" key="12">
    <source>
        <dbReference type="Proteomes" id="UP000053660"/>
    </source>
</evidence>
<evidence type="ECO:0000256" key="3">
    <source>
        <dbReference type="ARBA" id="ARBA00012544"/>
    </source>
</evidence>
<dbReference type="InterPro" id="IPR035595">
    <property type="entry name" value="UDP_glycos_trans_CS"/>
</dbReference>
<keyword evidence="8" id="KW-1133">Transmembrane helix</keyword>
<evidence type="ECO:0000313" key="11">
    <source>
        <dbReference type="EMBL" id="KHJ89459.1"/>
    </source>
</evidence>
<sequence length="794" mass="91028">MVMVSALGMLSRMYDVIGIPEVPSFMPLAITPYSDEMTFMERLRNFKISVQLRYFIQQWEQEFWKLFNSKYPGFPSIQHIYLEKTALIMINVNEFAETPRPTVNMVRYVGGSTLHDSQPLSEELDRLLNEREANVLFSLGSLAQSKDMPRRLKDDIVETFASFPNVTFIWKYEGDDILHEAHPNIYTTKWVPQTDLLDDRRLSLFITHGGMNSMLEAMFHGVPMVVIPLFGDQQLNSRNIQRRGIGTLVERNKLNKKTLTAAIKKTLNNKKISREATFVASLLAGRPQQYRDDISKWAKIIIEHGLLSAFTSMYVLIVICALVAAISVKASNILVWNPTIAHSHINFMGRVADALSADGHNVVCIFLGVLSVCHRNCRHSCQVCHFSLMRGIILPKYLLQTIFSPSIEADKTYFGNQLPAQTVRYVPRKAGDGYLKEFMKTSIWEAPPCSGVCFDWHAFDMMNDLTLRYCKDLLDDEIMLDRLKRSKFELAFIEVLDVCAPGIIEFFLCITDFLLQILDIKNIILPSGCHMLPQLYEVAGIVGLPSFVPGVVTPYSDDMTFIERFRNFITSLQFKLFIERWNHKFWKLFNAKYPGFPTIKEIYLEKTSLIMVNVNEFAESPRPRTNMIRYIGGAAQPEPKPLSKLFLCTTDFLLQILDIKNIILPSGCHMLPQLYEVAGIVGLPSFVPGVITPYSDDMTFIERFRNFITSLQFKLFIDRWNHKFWKLFNAKYPGFPTTREIYFEKTSLIMVNANEFAESPRPRTNMIRYIGGAAQPDPKPLSKVKRVQGTLTKA</sequence>
<dbReference type="EMBL" id="KN554192">
    <property type="protein sequence ID" value="KHJ89459.1"/>
    <property type="molecule type" value="Genomic_DNA"/>
</dbReference>
<dbReference type="GO" id="GO:0015020">
    <property type="term" value="F:glucuronosyltransferase activity"/>
    <property type="evidence" value="ECO:0007669"/>
    <property type="project" value="UniProtKB-EC"/>
</dbReference>
<evidence type="ECO:0000256" key="9">
    <source>
        <dbReference type="ARBA" id="ARBA00023136"/>
    </source>
</evidence>
<keyword evidence="7" id="KW-0732">Signal</keyword>
<organism evidence="11 12">
    <name type="scientific">Oesophagostomum dentatum</name>
    <name type="common">Nodular worm</name>
    <dbReference type="NCBI Taxonomy" id="61180"/>
    <lineage>
        <taxon>Eukaryota</taxon>
        <taxon>Metazoa</taxon>
        <taxon>Ecdysozoa</taxon>
        <taxon>Nematoda</taxon>
        <taxon>Chromadorea</taxon>
        <taxon>Rhabditida</taxon>
        <taxon>Rhabditina</taxon>
        <taxon>Rhabditomorpha</taxon>
        <taxon>Strongyloidea</taxon>
        <taxon>Strongylidae</taxon>
        <taxon>Oesophagostomum</taxon>
    </lineage>
</organism>
<dbReference type="SUPFAM" id="SSF53756">
    <property type="entry name" value="UDP-Glycosyltransferase/glycogen phosphorylase"/>
    <property type="match status" value="3"/>
</dbReference>
<dbReference type="FunFam" id="3.40.50.2000:FF:000038">
    <property type="entry name" value="UDP-GlucuronosylTransferase"/>
    <property type="match status" value="1"/>
</dbReference>
<dbReference type="OrthoDB" id="5845678at2759"/>
<accession>A0A0B1SWV7</accession>
<evidence type="ECO:0000256" key="6">
    <source>
        <dbReference type="ARBA" id="ARBA00022692"/>
    </source>
</evidence>
<evidence type="ECO:0000256" key="7">
    <source>
        <dbReference type="ARBA" id="ARBA00022729"/>
    </source>
</evidence>
<proteinExistence type="inferred from homology"/>
<name>A0A0B1SWV7_OESDE</name>
<comment type="subcellular location">
    <subcellularLocation>
        <location evidence="1">Membrane</location>
        <topology evidence="1">Single-pass membrane protein</topology>
    </subcellularLocation>
</comment>
<evidence type="ECO:0000256" key="1">
    <source>
        <dbReference type="ARBA" id="ARBA00004167"/>
    </source>
</evidence>
<keyword evidence="5 11" id="KW-0808">Transferase</keyword>
<dbReference type="PANTHER" id="PTHR48043">
    <property type="entry name" value="EG:EG0003.4 PROTEIN-RELATED"/>
    <property type="match status" value="1"/>
</dbReference>
<dbReference type="InterPro" id="IPR002213">
    <property type="entry name" value="UDP_glucos_trans"/>
</dbReference>
<gene>
    <name evidence="11" type="ORF">OESDEN_10715</name>
</gene>
<protein>
    <recommendedName>
        <fullName evidence="3">glucuronosyltransferase</fullName>
        <ecNumber evidence="3">2.4.1.17</ecNumber>
    </recommendedName>
</protein>
<keyword evidence="12" id="KW-1185">Reference proteome</keyword>
<evidence type="ECO:0000256" key="8">
    <source>
        <dbReference type="ARBA" id="ARBA00022989"/>
    </source>
</evidence>
<keyword evidence="4" id="KW-0328">Glycosyltransferase</keyword>
<dbReference type="GO" id="GO:0016020">
    <property type="term" value="C:membrane"/>
    <property type="evidence" value="ECO:0007669"/>
    <property type="project" value="UniProtKB-SubCell"/>
</dbReference>
<dbReference type="EC" id="2.4.1.17" evidence="3"/>
<dbReference type="PANTHER" id="PTHR48043:SF145">
    <property type="entry name" value="FI06409P-RELATED"/>
    <property type="match status" value="1"/>
</dbReference>
<dbReference type="CDD" id="cd03784">
    <property type="entry name" value="GT1_Gtf-like"/>
    <property type="match status" value="1"/>
</dbReference>
<dbReference type="Gene3D" id="3.40.50.2000">
    <property type="entry name" value="Glycogen Phosphorylase B"/>
    <property type="match status" value="1"/>
</dbReference>
<keyword evidence="9" id="KW-0472">Membrane</keyword>
<dbReference type="AlphaFoldDB" id="A0A0B1SWV7"/>
<comment type="catalytic activity">
    <reaction evidence="10">
        <text>glucuronate acceptor + UDP-alpha-D-glucuronate = acceptor beta-D-glucuronoside + UDP + H(+)</text>
        <dbReference type="Rhea" id="RHEA:21032"/>
        <dbReference type="ChEBI" id="CHEBI:15378"/>
        <dbReference type="ChEBI" id="CHEBI:58052"/>
        <dbReference type="ChEBI" id="CHEBI:58223"/>
        <dbReference type="ChEBI" id="CHEBI:132367"/>
        <dbReference type="ChEBI" id="CHEBI:132368"/>
        <dbReference type="EC" id="2.4.1.17"/>
    </reaction>
</comment>
<evidence type="ECO:0000256" key="10">
    <source>
        <dbReference type="ARBA" id="ARBA00047475"/>
    </source>
</evidence>
<dbReference type="InterPro" id="IPR050271">
    <property type="entry name" value="UDP-glycosyltransferase"/>
</dbReference>
<evidence type="ECO:0000256" key="5">
    <source>
        <dbReference type="ARBA" id="ARBA00022679"/>
    </source>
</evidence>
<dbReference type="Proteomes" id="UP000053660">
    <property type="component" value="Unassembled WGS sequence"/>
</dbReference>
<keyword evidence="6" id="KW-0812">Transmembrane</keyword>
<dbReference type="Pfam" id="PF00201">
    <property type="entry name" value="UDPGT"/>
    <property type="match status" value="3"/>
</dbReference>
<comment type="similarity">
    <text evidence="2">Belongs to the UDP-glycosyltransferase family.</text>
</comment>
<evidence type="ECO:0000256" key="4">
    <source>
        <dbReference type="ARBA" id="ARBA00022676"/>
    </source>
</evidence>
<dbReference type="PROSITE" id="PS00375">
    <property type="entry name" value="UDPGT"/>
    <property type="match status" value="1"/>
</dbReference>
<evidence type="ECO:0000256" key="2">
    <source>
        <dbReference type="ARBA" id="ARBA00009995"/>
    </source>
</evidence>